<comment type="caution">
    <text evidence="3">The sequence shown here is derived from an EMBL/GenBank/DDBJ whole genome shotgun (WGS) entry which is preliminary data.</text>
</comment>
<dbReference type="EMBL" id="JAULSY010000169">
    <property type="protein sequence ID" value="KAK0660131.1"/>
    <property type="molecule type" value="Genomic_DNA"/>
</dbReference>
<gene>
    <name evidence="3" type="ORF">QBC41DRAFT_307721</name>
</gene>
<evidence type="ECO:0000256" key="2">
    <source>
        <dbReference type="SAM" id="MobiDB-lite"/>
    </source>
</evidence>
<keyword evidence="4" id="KW-1185">Reference proteome</keyword>
<dbReference type="AlphaFoldDB" id="A0AA39YXW5"/>
<keyword evidence="1" id="KW-0175">Coiled coil</keyword>
<dbReference type="CDD" id="cd14686">
    <property type="entry name" value="bZIP"/>
    <property type="match status" value="1"/>
</dbReference>
<name>A0AA39YXW5_9PEZI</name>
<organism evidence="3 4">
    <name type="scientific">Cercophora samala</name>
    <dbReference type="NCBI Taxonomy" id="330535"/>
    <lineage>
        <taxon>Eukaryota</taxon>
        <taxon>Fungi</taxon>
        <taxon>Dikarya</taxon>
        <taxon>Ascomycota</taxon>
        <taxon>Pezizomycotina</taxon>
        <taxon>Sordariomycetes</taxon>
        <taxon>Sordariomycetidae</taxon>
        <taxon>Sordariales</taxon>
        <taxon>Lasiosphaeriaceae</taxon>
        <taxon>Cercophora</taxon>
    </lineage>
</organism>
<sequence length="221" mass="24158">MNVDLPASGLEASTTSQPSSMISSSKVPRAGAVHTATVTSLNTTSSVAPSDPTTSATDDDIETEEDAKNYKNFTAALTAMSSGSKTFLNHDAHKAFQRSMEYNIDDMVTIPLNEGCTPAMMTFALGSSIKTVDERVDETVMRSDHLLDMMADLSHILNNQAAELVRMQKRIDQQQKEIKELQHENKRLKSAHERLDFLEDTLKKAISARGSAGQASEATRH</sequence>
<dbReference type="Proteomes" id="UP001174997">
    <property type="component" value="Unassembled WGS sequence"/>
</dbReference>
<feature type="compositionally biased region" description="Polar residues" evidence="2">
    <location>
        <begin position="36"/>
        <end position="47"/>
    </location>
</feature>
<protein>
    <submittedName>
        <fullName evidence="3">Uncharacterized protein</fullName>
    </submittedName>
</protein>
<feature type="compositionally biased region" description="Low complexity" evidence="2">
    <location>
        <begin position="13"/>
        <end position="25"/>
    </location>
</feature>
<proteinExistence type="predicted"/>
<evidence type="ECO:0000313" key="3">
    <source>
        <dbReference type="EMBL" id="KAK0660131.1"/>
    </source>
</evidence>
<accession>A0AA39YXW5</accession>
<evidence type="ECO:0000256" key="1">
    <source>
        <dbReference type="SAM" id="Coils"/>
    </source>
</evidence>
<feature type="coiled-coil region" evidence="1">
    <location>
        <begin position="157"/>
        <end position="208"/>
    </location>
</feature>
<evidence type="ECO:0000313" key="4">
    <source>
        <dbReference type="Proteomes" id="UP001174997"/>
    </source>
</evidence>
<feature type="region of interest" description="Disordered" evidence="2">
    <location>
        <begin position="1"/>
        <end position="64"/>
    </location>
</feature>
<reference evidence="3" key="1">
    <citation type="submission" date="2023-06" db="EMBL/GenBank/DDBJ databases">
        <title>Genome-scale phylogeny and comparative genomics of the fungal order Sordariales.</title>
        <authorList>
            <consortium name="Lawrence Berkeley National Laboratory"/>
            <person name="Hensen N."/>
            <person name="Bonometti L."/>
            <person name="Westerberg I."/>
            <person name="Brannstrom I.O."/>
            <person name="Guillou S."/>
            <person name="Cros-Aarteil S."/>
            <person name="Calhoun S."/>
            <person name="Haridas S."/>
            <person name="Kuo A."/>
            <person name="Mondo S."/>
            <person name="Pangilinan J."/>
            <person name="Riley R."/>
            <person name="Labutti K."/>
            <person name="Andreopoulos B."/>
            <person name="Lipzen A."/>
            <person name="Chen C."/>
            <person name="Yanf M."/>
            <person name="Daum C."/>
            <person name="Ng V."/>
            <person name="Clum A."/>
            <person name="Steindorff A."/>
            <person name="Ohm R."/>
            <person name="Martin F."/>
            <person name="Silar P."/>
            <person name="Natvig D."/>
            <person name="Lalanne C."/>
            <person name="Gautier V."/>
            <person name="Ament-Velasquez S.L."/>
            <person name="Kruys A."/>
            <person name="Hutchinson M.I."/>
            <person name="Powell A.J."/>
            <person name="Barry K."/>
            <person name="Miller A.N."/>
            <person name="Grigoriev I.V."/>
            <person name="Debuchy R."/>
            <person name="Gladieux P."/>
            <person name="Thoren M.H."/>
            <person name="Johannesson H."/>
        </authorList>
    </citation>
    <scope>NUCLEOTIDE SEQUENCE</scope>
    <source>
        <strain evidence="3">CBS 307.81</strain>
    </source>
</reference>